<evidence type="ECO:0000256" key="3">
    <source>
        <dbReference type="SAM" id="MobiDB-lite"/>
    </source>
</evidence>
<feature type="region of interest" description="Disordered" evidence="3">
    <location>
        <begin position="162"/>
        <end position="201"/>
    </location>
</feature>
<dbReference type="Pfam" id="PF20160">
    <property type="entry name" value="C-JID"/>
    <property type="match status" value="1"/>
</dbReference>
<dbReference type="AlphaFoldDB" id="A0AAW2CHA5"/>
<evidence type="ECO:0000313" key="5">
    <source>
        <dbReference type="EMBL" id="KAK9996385.1"/>
    </source>
</evidence>
<evidence type="ECO:0000256" key="1">
    <source>
        <dbReference type="ARBA" id="ARBA00022614"/>
    </source>
</evidence>
<organism evidence="5 6">
    <name type="scientific">Lithocarpus litseifolius</name>
    <dbReference type="NCBI Taxonomy" id="425828"/>
    <lineage>
        <taxon>Eukaryota</taxon>
        <taxon>Viridiplantae</taxon>
        <taxon>Streptophyta</taxon>
        <taxon>Embryophyta</taxon>
        <taxon>Tracheophyta</taxon>
        <taxon>Spermatophyta</taxon>
        <taxon>Magnoliopsida</taxon>
        <taxon>eudicotyledons</taxon>
        <taxon>Gunneridae</taxon>
        <taxon>Pentapetalae</taxon>
        <taxon>rosids</taxon>
        <taxon>fabids</taxon>
        <taxon>Fagales</taxon>
        <taxon>Fagaceae</taxon>
        <taxon>Lithocarpus</taxon>
    </lineage>
</organism>
<evidence type="ECO:0000256" key="2">
    <source>
        <dbReference type="ARBA" id="ARBA00022737"/>
    </source>
</evidence>
<evidence type="ECO:0000259" key="4">
    <source>
        <dbReference type="Pfam" id="PF20160"/>
    </source>
</evidence>
<accession>A0AAW2CHA5</accession>
<comment type="caution">
    <text evidence="5">The sequence shown here is derived from an EMBL/GenBank/DDBJ whole genome shotgun (WGS) entry which is preliminary data.</text>
</comment>
<dbReference type="EMBL" id="JAZDWU010000007">
    <property type="protein sequence ID" value="KAK9996385.1"/>
    <property type="molecule type" value="Genomic_DNA"/>
</dbReference>
<sequence length="201" mass="22990">MGNIVKAQVTHPKKNLQSVSSNKWIGLAVCTELSCPNFYISNNGHFLTCRILINNYEGSSFYVAISTRLVQIKSSHLWMSYRPSQMFTKNNRAVLSRINENGFIQMEVRFSFHYDFSHCQEIKKCGFRLVYEKDLEDIREMMARSSNSTCITPYQGLDVGHDFENAPEGIKMKRSRDEYDGAGPSGEGSSNDVPHSKRIER</sequence>
<keyword evidence="6" id="KW-1185">Reference proteome</keyword>
<feature type="domain" description="C-JID" evidence="4">
    <location>
        <begin position="20"/>
        <end position="136"/>
    </location>
</feature>
<keyword evidence="1" id="KW-0433">Leucine-rich repeat</keyword>
<proteinExistence type="predicted"/>
<dbReference type="InterPro" id="IPR045344">
    <property type="entry name" value="C-JID"/>
</dbReference>
<dbReference type="Proteomes" id="UP001459277">
    <property type="component" value="Unassembled WGS sequence"/>
</dbReference>
<gene>
    <name evidence="5" type="ORF">SO802_021071</name>
</gene>
<evidence type="ECO:0000313" key="6">
    <source>
        <dbReference type="Proteomes" id="UP001459277"/>
    </source>
</evidence>
<protein>
    <recommendedName>
        <fullName evidence="4">C-JID domain-containing protein</fullName>
    </recommendedName>
</protein>
<reference evidence="5 6" key="1">
    <citation type="submission" date="2024-01" db="EMBL/GenBank/DDBJ databases">
        <title>A telomere-to-telomere, gap-free genome of sweet tea (Lithocarpus litseifolius).</title>
        <authorList>
            <person name="Zhou J."/>
        </authorList>
    </citation>
    <scope>NUCLEOTIDE SEQUENCE [LARGE SCALE GENOMIC DNA]</scope>
    <source>
        <strain evidence="5">Zhou-2022a</strain>
        <tissue evidence="5">Leaf</tissue>
    </source>
</reference>
<name>A0AAW2CHA5_9ROSI</name>
<keyword evidence="2" id="KW-0677">Repeat</keyword>